<organism evidence="1 2">
    <name type="scientific">Citrus x changshan-huyou</name>
    <dbReference type="NCBI Taxonomy" id="2935761"/>
    <lineage>
        <taxon>Eukaryota</taxon>
        <taxon>Viridiplantae</taxon>
        <taxon>Streptophyta</taxon>
        <taxon>Embryophyta</taxon>
        <taxon>Tracheophyta</taxon>
        <taxon>Spermatophyta</taxon>
        <taxon>Magnoliopsida</taxon>
        <taxon>eudicotyledons</taxon>
        <taxon>Gunneridae</taxon>
        <taxon>Pentapetalae</taxon>
        <taxon>rosids</taxon>
        <taxon>malvids</taxon>
        <taxon>Sapindales</taxon>
        <taxon>Rutaceae</taxon>
        <taxon>Aurantioideae</taxon>
        <taxon>Citrus</taxon>
    </lineage>
</organism>
<evidence type="ECO:0000313" key="2">
    <source>
        <dbReference type="Proteomes" id="UP001428341"/>
    </source>
</evidence>
<keyword evidence="2" id="KW-1185">Reference proteome</keyword>
<reference evidence="1 2" key="1">
    <citation type="submission" date="2024-05" db="EMBL/GenBank/DDBJ databases">
        <title>Haplotype-resolved chromosome-level genome assembly of Huyou (Citrus changshanensis).</title>
        <authorList>
            <person name="Miao C."/>
            <person name="Chen W."/>
            <person name="Wu Y."/>
            <person name="Wang L."/>
            <person name="Zhao S."/>
            <person name="Grierson D."/>
            <person name="Xu C."/>
            <person name="Chen K."/>
        </authorList>
    </citation>
    <scope>NUCLEOTIDE SEQUENCE [LARGE SCALE GENOMIC DNA]</scope>
    <source>
        <strain evidence="1">01-14</strain>
        <tissue evidence="1">Leaf</tissue>
    </source>
</reference>
<dbReference type="Proteomes" id="UP001428341">
    <property type="component" value="Unassembled WGS sequence"/>
</dbReference>
<gene>
    <name evidence="1" type="ORF">WN944_003158</name>
</gene>
<dbReference type="EMBL" id="JBCGBO010000006">
    <property type="protein sequence ID" value="KAK9192466.1"/>
    <property type="molecule type" value="Genomic_DNA"/>
</dbReference>
<dbReference type="AlphaFoldDB" id="A0AAP0QKV8"/>
<protein>
    <submittedName>
        <fullName evidence="1">Uncharacterized protein</fullName>
    </submittedName>
</protein>
<sequence>MAEGEGHDIIAIVIASEVNMVDESKDWVIDFGATRHIHQ</sequence>
<proteinExistence type="predicted"/>
<accession>A0AAP0QKV8</accession>
<comment type="caution">
    <text evidence="1">The sequence shown here is derived from an EMBL/GenBank/DDBJ whole genome shotgun (WGS) entry which is preliminary data.</text>
</comment>
<name>A0AAP0QKV8_9ROSI</name>
<evidence type="ECO:0000313" key="1">
    <source>
        <dbReference type="EMBL" id="KAK9192466.1"/>
    </source>
</evidence>